<comment type="caution">
    <text evidence="3">The sequence shown here is derived from an EMBL/GenBank/DDBJ whole genome shotgun (WGS) entry which is preliminary data.</text>
</comment>
<evidence type="ECO:0000313" key="3">
    <source>
        <dbReference type="EMBL" id="NID13037.1"/>
    </source>
</evidence>
<dbReference type="Proteomes" id="UP000606008">
    <property type="component" value="Unassembled WGS sequence"/>
</dbReference>
<sequence length="335" mass="39256">MPELTPDLSILIVNYKTPQLIVDCLHSVFHHTTGITFEVVIVDNQSGDDSEARVRSAFPVDTHPQVRWFDMGYNAGFGRANNYAMRQAWGRNYLLLNSDTLLRDNLIGRCSRLLDEQPDVAAVGAMQINREGQVHTQMYTRFGEIRRPFYILPTHPTVQNWLYRQLPDTVYADPNQVDWIIGAFLMTRRSTVDKAGMLDENFFMYGEDVEWSWRLGQQGRMLVLRDGFFVHLEYGSDPTYQAREVTYINRFKTQMQVSNLLWIRKQYGVGAYLLLMLHYWTLVPIIYIWKLSVNLRQGKPLLSELDNQRAFAQQVGIFSRFFWKTLFNQTHFFKV</sequence>
<dbReference type="Gene3D" id="3.90.550.10">
    <property type="entry name" value="Spore Coat Polysaccharide Biosynthesis Protein SpsA, Chain A"/>
    <property type="match status" value="1"/>
</dbReference>
<name>A0ABX0QQB0_9BACT</name>
<keyword evidence="1" id="KW-0472">Membrane</keyword>
<dbReference type="Pfam" id="PF00535">
    <property type="entry name" value="Glycos_transf_2"/>
    <property type="match status" value="1"/>
</dbReference>
<dbReference type="SUPFAM" id="SSF53448">
    <property type="entry name" value="Nucleotide-diphospho-sugar transferases"/>
    <property type="match status" value="1"/>
</dbReference>
<proteinExistence type="predicted"/>
<dbReference type="PANTHER" id="PTHR43179:SF7">
    <property type="entry name" value="RHAMNOSYLTRANSFERASE WBBL"/>
    <property type="match status" value="1"/>
</dbReference>
<dbReference type="CDD" id="cd04186">
    <property type="entry name" value="GT_2_like_c"/>
    <property type="match status" value="1"/>
</dbReference>
<dbReference type="RefSeq" id="WP_085412554.1">
    <property type="nucleotide sequence ID" value="NZ_WAEL01000010.1"/>
</dbReference>
<protein>
    <submittedName>
        <fullName evidence="3">Glycosyltransferase family 2 protein</fullName>
    </submittedName>
</protein>
<dbReference type="PANTHER" id="PTHR43179">
    <property type="entry name" value="RHAMNOSYLTRANSFERASE WBBL"/>
    <property type="match status" value="1"/>
</dbReference>
<feature type="domain" description="Glycosyltransferase 2-like" evidence="2">
    <location>
        <begin position="9"/>
        <end position="156"/>
    </location>
</feature>
<feature type="transmembrane region" description="Helical" evidence="1">
    <location>
        <begin position="269"/>
        <end position="289"/>
    </location>
</feature>
<keyword evidence="4" id="KW-1185">Reference proteome</keyword>
<dbReference type="EMBL" id="WAEL01000010">
    <property type="protein sequence ID" value="NID13037.1"/>
    <property type="molecule type" value="Genomic_DNA"/>
</dbReference>
<reference evidence="3" key="1">
    <citation type="submission" date="2024-05" db="EMBL/GenBank/DDBJ databases">
        <authorList>
            <person name="Jung D.-H."/>
        </authorList>
    </citation>
    <scope>NUCLEOTIDE SEQUENCE</scope>
    <source>
        <strain evidence="3">JA-25</strain>
    </source>
</reference>
<evidence type="ECO:0000313" key="4">
    <source>
        <dbReference type="Proteomes" id="UP000606008"/>
    </source>
</evidence>
<keyword evidence="1" id="KW-1133">Transmembrane helix</keyword>
<accession>A0ABX0QQB0</accession>
<organism evidence="3 4">
    <name type="scientific">Fibrivirga algicola</name>
    <dbReference type="NCBI Taxonomy" id="2950420"/>
    <lineage>
        <taxon>Bacteria</taxon>
        <taxon>Pseudomonadati</taxon>
        <taxon>Bacteroidota</taxon>
        <taxon>Cytophagia</taxon>
        <taxon>Cytophagales</taxon>
        <taxon>Spirosomataceae</taxon>
        <taxon>Fibrivirga</taxon>
    </lineage>
</organism>
<dbReference type="InterPro" id="IPR001173">
    <property type="entry name" value="Glyco_trans_2-like"/>
</dbReference>
<dbReference type="InterPro" id="IPR029044">
    <property type="entry name" value="Nucleotide-diphossugar_trans"/>
</dbReference>
<evidence type="ECO:0000256" key="1">
    <source>
        <dbReference type="SAM" id="Phobius"/>
    </source>
</evidence>
<keyword evidence="1" id="KW-0812">Transmembrane</keyword>
<evidence type="ECO:0000259" key="2">
    <source>
        <dbReference type="Pfam" id="PF00535"/>
    </source>
</evidence>
<gene>
    <name evidence="3" type="ORF">F7231_22890</name>
</gene>